<comment type="function">
    <text evidence="9">Protein N-lysine methyltransferase. Trimethylates KIN at Lys-135 (in vitro).</text>
</comment>
<evidence type="ECO:0000256" key="2">
    <source>
        <dbReference type="ARBA" id="ARBA00022553"/>
    </source>
</evidence>
<evidence type="ECO:0000256" key="9">
    <source>
        <dbReference type="ARBA" id="ARBA00059634"/>
    </source>
</evidence>
<dbReference type="Gene3D" id="3.40.50.150">
    <property type="entry name" value="Vaccinia Virus protein VP39"/>
    <property type="match status" value="1"/>
</dbReference>
<evidence type="ECO:0000256" key="12">
    <source>
        <dbReference type="ARBA" id="ARBA00068044"/>
    </source>
</evidence>
<dbReference type="FunFam" id="3.40.50.150:FF:000156">
    <property type="entry name" value="Methyltransferase like 22"/>
    <property type="match status" value="1"/>
</dbReference>
<protein>
    <recommendedName>
        <fullName evidence="12">Methyltransferase-like protein 22</fullName>
    </recommendedName>
</protein>
<comment type="subunit">
    <text evidence="11">Interacts with members of the heat shock protein 90 and 70 families; these proteins probably are methylation substrates.</text>
</comment>
<dbReference type="PANTHER" id="PTHR23108:SF0">
    <property type="entry name" value="METHYLTRANSFERASE-LIKE PROTEIN 22"/>
    <property type="match status" value="1"/>
</dbReference>
<evidence type="ECO:0000256" key="8">
    <source>
        <dbReference type="ARBA" id="ARBA00049497"/>
    </source>
</evidence>
<reference evidence="14" key="1">
    <citation type="journal article" date="2019" name="bioRxiv">
        <title>Long live the king: chromosome-level assembly of the lion (Panthera leo) using linked-read, Hi-C, and long read data.</title>
        <authorList>
            <person name="Armstrong E.E."/>
            <person name="Taylor R.W."/>
            <person name="Miller D.E."/>
            <person name="Kaelin C."/>
            <person name="Barsh G."/>
            <person name="Hadly E.A."/>
            <person name="Petrov D."/>
        </authorList>
    </citation>
    <scope>NUCLEOTIDE SEQUENCE [LARGE SCALE GENOMIC DNA]</scope>
</reference>
<keyword evidence="15" id="KW-1185">Reference proteome</keyword>
<dbReference type="SUPFAM" id="SSF53335">
    <property type="entry name" value="S-adenosyl-L-methionine-dependent methyltransferases"/>
    <property type="match status" value="1"/>
</dbReference>
<keyword evidence="4" id="KW-0808">Transferase</keyword>
<gene>
    <name evidence="14" type="primary">METTL22</name>
</gene>
<reference evidence="14" key="2">
    <citation type="submission" date="2025-08" db="UniProtKB">
        <authorList>
            <consortium name="Ensembl"/>
        </authorList>
    </citation>
    <scope>IDENTIFICATION</scope>
</reference>
<dbReference type="CTD" id="79091"/>
<dbReference type="Proteomes" id="UP000694399">
    <property type="component" value="Chromosome F1"/>
</dbReference>
<evidence type="ECO:0000256" key="11">
    <source>
        <dbReference type="ARBA" id="ARBA00062954"/>
    </source>
</evidence>
<dbReference type="InterPro" id="IPR038899">
    <property type="entry name" value="METTL22"/>
</dbReference>
<dbReference type="RefSeq" id="XP_042778066.1">
    <property type="nucleotide sequence ID" value="XM_042922132.1"/>
</dbReference>
<proteinExistence type="inferred from homology"/>
<evidence type="ECO:0000313" key="14">
    <source>
        <dbReference type="Ensembl" id="ENSPLOP00000016343.1"/>
    </source>
</evidence>
<dbReference type="OMA" id="AYERIQQ"/>
<keyword evidence="2" id="KW-0597">Phosphoprotein</keyword>
<dbReference type="RefSeq" id="XP_042778067.1">
    <property type="nucleotide sequence ID" value="XM_042922133.1"/>
</dbReference>
<dbReference type="GO" id="GO:0031072">
    <property type="term" value="F:heat shock protein binding"/>
    <property type="evidence" value="ECO:0007669"/>
    <property type="project" value="Ensembl"/>
</dbReference>
<sequence>MDEVTFKSDTVLSDVHLYTPNHRHLMVRLNGMGQPVFLSQFKLLWNRDSRTDSGAEGDGRGALLAEETPPSGPGSARPLPGSGHSDATSQVGLGTRLDEDGDLDVERRPPTASDPEPAGPPRDKVHPTILTQEEEDPLADGARESSPRDIVRIEHTMATPLEDVGKQVWRGALLLADYILFQRDLFQGRTVLELGAGTGLASIIAATVARTVYCTDVGADLLAMCQRNIALNGHLTAAGGGVVKVKELDWLRDDLCTDPEVPFSWSQEDVSDLYSHTTILLAAEVFYDDDLTDALFETLSRLAHKLQNACTAILSVEKRLNFTLRHLDVTCEAYDHFRSWLRRLEGLADGRLRFAVERVEASFPQLLVYERIQQLELWKIFVEPVM</sequence>
<evidence type="ECO:0000256" key="13">
    <source>
        <dbReference type="SAM" id="MobiDB-lite"/>
    </source>
</evidence>
<evidence type="ECO:0000256" key="3">
    <source>
        <dbReference type="ARBA" id="ARBA00022603"/>
    </source>
</evidence>
<comment type="similarity">
    <text evidence="10">Belongs to the methyltransferase superfamily. METTL22 family.</text>
</comment>
<keyword evidence="3" id="KW-0489">Methyltransferase</keyword>
<organism evidence="14 15">
    <name type="scientific">Panthera leo</name>
    <name type="common">Lion</name>
    <dbReference type="NCBI Taxonomy" id="9689"/>
    <lineage>
        <taxon>Eukaryota</taxon>
        <taxon>Metazoa</taxon>
        <taxon>Chordata</taxon>
        <taxon>Craniata</taxon>
        <taxon>Vertebrata</taxon>
        <taxon>Euteleostomi</taxon>
        <taxon>Mammalia</taxon>
        <taxon>Eutheria</taxon>
        <taxon>Laurasiatheria</taxon>
        <taxon>Carnivora</taxon>
        <taxon>Feliformia</taxon>
        <taxon>Felidae</taxon>
        <taxon>Pantherinae</taxon>
        <taxon>Panthera</taxon>
    </lineage>
</organism>
<dbReference type="Pfam" id="PF10294">
    <property type="entry name" value="Methyltransf_16"/>
    <property type="match status" value="1"/>
</dbReference>
<dbReference type="GeneID" id="122209859"/>
<comment type="subcellular location">
    <subcellularLocation>
        <location evidence="1">Nucleus</location>
    </subcellularLocation>
</comment>
<dbReference type="GO" id="GO:0005654">
    <property type="term" value="C:nucleoplasm"/>
    <property type="evidence" value="ECO:0007669"/>
    <property type="project" value="Ensembl"/>
</dbReference>
<dbReference type="GO" id="GO:0032259">
    <property type="term" value="P:methylation"/>
    <property type="evidence" value="ECO:0007669"/>
    <property type="project" value="UniProtKB-KW"/>
</dbReference>
<evidence type="ECO:0000256" key="10">
    <source>
        <dbReference type="ARBA" id="ARBA00061229"/>
    </source>
</evidence>
<feature type="region of interest" description="Disordered" evidence="13">
    <location>
        <begin position="51"/>
        <end position="145"/>
    </location>
</feature>
<dbReference type="GO" id="GO:0032991">
    <property type="term" value="C:protein-containing complex"/>
    <property type="evidence" value="ECO:0007669"/>
    <property type="project" value="Ensembl"/>
</dbReference>
<keyword evidence="6" id="KW-0007">Acetylation</keyword>
<dbReference type="GO" id="GO:0016279">
    <property type="term" value="F:protein-lysine N-methyltransferase activity"/>
    <property type="evidence" value="ECO:0007669"/>
    <property type="project" value="Ensembl"/>
</dbReference>
<dbReference type="PANTHER" id="PTHR23108">
    <property type="entry name" value="METHYLTRANSFERASE-RELATED"/>
    <property type="match status" value="1"/>
</dbReference>
<name>A0A8C8XCL8_PANLE</name>
<evidence type="ECO:0000256" key="7">
    <source>
        <dbReference type="ARBA" id="ARBA00023242"/>
    </source>
</evidence>
<dbReference type="CDD" id="cd02440">
    <property type="entry name" value="AdoMet_MTases"/>
    <property type="match status" value="1"/>
</dbReference>
<evidence type="ECO:0000256" key="5">
    <source>
        <dbReference type="ARBA" id="ARBA00022691"/>
    </source>
</evidence>
<keyword evidence="7" id="KW-0539">Nucleus</keyword>
<keyword evidence="5" id="KW-0949">S-adenosyl-L-methionine</keyword>
<dbReference type="Ensembl" id="ENSPLOT00000018095.1">
    <property type="protein sequence ID" value="ENSPLOP00000016343.1"/>
    <property type="gene ID" value="ENSPLOG00000011752.1"/>
</dbReference>
<evidence type="ECO:0000256" key="4">
    <source>
        <dbReference type="ARBA" id="ARBA00022679"/>
    </source>
</evidence>
<dbReference type="GO" id="GO:0005730">
    <property type="term" value="C:nucleolus"/>
    <property type="evidence" value="ECO:0007669"/>
    <property type="project" value="Ensembl"/>
</dbReference>
<reference evidence="14" key="3">
    <citation type="submission" date="2025-09" db="UniProtKB">
        <authorList>
            <consortium name="Ensembl"/>
        </authorList>
    </citation>
    <scope>IDENTIFICATION</scope>
</reference>
<dbReference type="InterPro" id="IPR029063">
    <property type="entry name" value="SAM-dependent_MTases_sf"/>
</dbReference>
<comment type="catalytic activity">
    <reaction evidence="8">
        <text>L-lysyl-[protein] + 3 S-adenosyl-L-methionine = N(6),N(6),N(6)-trimethyl-L-lysyl-[protein] + 3 S-adenosyl-L-homocysteine + 3 H(+)</text>
        <dbReference type="Rhea" id="RHEA:54192"/>
        <dbReference type="Rhea" id="RHEA-COMP:9752"/>
        <dbReference type="Rhea" id="RHEA-COMP:13826"/>
        <dbReference type="ChEBI" id="CHEBI:15378"/>
        <dbReference type="ChEBI" id="CHEBI:29969"/>
        <dbReference type="ChEBI" id="CHEBI:57856"/>
        <dbReference type="ChEBI" id="CHEBI:59789"/>
        <dbReference type="ChEBI" id="CHEBI:61961"/>
    </reaction>
    <physiologicalReaction direction="left-to-right" evidence="8">
        <dbReference type="Rhea" id="RHEA:54193"/>
    </physiologicalReaction>
</comment>
<accession>A0A8C8XCL8</accession>
<dbReference type="AlphaFoldDB" id="A0A8C8XCL8"/>
<dbReference type="InterPro" id="IPR019410">
    <property type="entry name" value="Methyltransf_16"/>
</dbReference>
<evidence type="ECO:0000256" key="6">
    <source>
        <dbReference type="ARBA" id="ARBA00022990"/>
    </source>
</evidence>
<evidence type="ECO:0000313" key="15">
    <source>
        <dbReference type="Proteomes" id="UP000694399"/>
    </source>
</evidence>
<evidence type="ECO:0000256" key="1">
    <source>
        <dbReference type="ARBA" id="ARBA00004123"/>
    </source>
</evidence>
<dbReference type="KEGG" id="plez:122209859"/>
<dbReference type="GeneTree" id="ENSGT00510000048539"/>